<comment type="similarity">
    <text evidence="3">Belongs to the glycosyl hydrolase 5 (cellulase A) family.</text>
</comment>
<evidence type="ECO:0000256" key="8">
    <source>
        <dbReference type="ARBA" id="ARBA00023295"/>
    </source>
</evidence>
<evidence type="ECO:0000256" key="3">
    <source>
        <dbReference type="ARBA" id="ARBA00005641"/>
    </source>
</evidence>
<evidence type="ECO:0000313" key="12">
    <source>
        <dbReference type="EMBL" id="KAK7054909.1"/>
    </source>
</evidence>
<gene>
    <name evidence="12" type="ORF">VNI00_003372</name>
</gene>
<keyword evidence="8" id="KW-0326">Glycosidase</keyword>
<feature type="region of interest" description="Disordered" evidence="9">
    <location>
        <begin position="296"/>
        <end position="353"/>
    </location>
</feature>
<evidence type="ECO:0000313" key="13">
    <source>
        <dbReference type="Proteomes" id="UP001383192"/>
    </source>
</evidence>
<dbReference type="InterPro" id="IPR017853">
    <property type="entry name" value="GH"/>
</dbReference>
<dbReference type="GO" id="GO:0016985">
    <property type="term" value="F:mannan endo-1,4-beta-mannosidase activity"/>
    <property type="evidence" value="ECO:0007669"/>
    <property type="project" value="UniProtKB-EC"/>
</dbReference>
<feature type="chain" id="PRO_5043396041" description="mannan endo-1,4-beta-mannosidase" evidence="10">
    <location>
        <begin position="22"/>
        <end position="574"/>
    </location>
</feature>
<dbReference type="Pfam" id="PF26410">
    <property type="entry name" value="GH5_mannosidase"/>
    <property type="match status" value="1"/>
</dbReference>
<feature type="compositionally biased region" description="Polar residues" evidence="9">
    <location>
        <begin position="519"/>
        <end position="548"/>
    </location>
</feature>
<organism evidence="12 13">
    <name type="scientific">Paramarasmius palmivorus</name>
    <dbReference type="NCBI Taxonomy" id="297713"/>
    <lineage>
        <taxon>Eukaryota</taxon>
        <taxon>Fungi</taxon>
        <taxon>Dikarya</taxon>
        <taxon>Basidiomycota</taxon>
        <taxon>Agaricomycotina</taxon>
        <taxon>Agaricomycetes</taxon>
        <taxon>Agaricomycetidae</taxon>
        <taxon>Agaricales</taxon>
        <taxon>Marasmiineae</taxon>
        <taxon>Marasmiaceae</taxon>
        <taxon>Paramarasmius</taxon>
    </lineage>
</organism>
<dbReference type="Proteomes" id="UP001383192">
    <property type="component" value="Unassembled WGS sequence"/>
</dbReference>
<accession>A0AAW0DU47</accession>
<comment type="subcellular location">
    <subcellularLocation>
        <location evidence="2">Secreted</location>
    </subcellularLocation>
</comment>
<feature type="domain" description="Glycoside hydrolase family 5" evidence="11">
    <location>
        <begin position="30"/>
        <end position="286"/>
    </location>
</feature>
<dbReference type="InterPro" id="IPR045053">
    <property type="entry name" value="MAN-like"/>
</dbReference>
<keyword evidence="7" id="KW-0378">Hydrolase</keyword>
<evidence type="ECO:0000256" key="10">
    <source>
        <dbReference type="SAM" id="SignalP"/>
    </source>
</evidence>
<keyword evidence="6 10" id="KW-0732">Signal</keyword>
<comment type="caution">
    <text evidence="12">The sequence shown here is derived from an EMBL/GenBank/DDBJ whole genome shotgun (WGS) entry which is preliminary data.</text>
</comment>
<dbReference type="PANTHER" id="PTHR31451:SF39">
    <property type="entry name" value="MANNAN ENDO-1,4-BETA-MANNOSIDASE 1"/>
    <property type="match status" value="1"/>
</dbReference>
<feature type="region of interest" description="Disordered" evidence="9">
    <location>
        <begin position="519"/>
        <end position="549"/>
    </location>
</feature>
<evidence type="ECO:0000259" key="11">
    <source>
        <dbReference type="Pfam" id="PF26410"/>
    </source>
</evidence>
<evidence type="ECO:0000256" key="7">
    <source>
        <dbReference type="ARBA" id="ARBA00022801"/>
    </source>
</evidence>
<comment type="catalytic activity">
    <reaction evidence="1">
        <text>Random hydrolysis of (1-&gt;4)-beta-D-mannosidic linkages in mannans, galactomannans and glucomannans.</text>
        <dbReference type="EC" id="3.2.1.78"/>
    </reaction>
</comment>
<dbReference type="EC" id="3.2.1.78" evidence="4"/>
<dbReference type="GO" id="GO:0005576">
    <property type="term" value="C:extracellular region"/>
    <property type="evidence" value="ECO:0007669"/>
    <property type="project" value="UniProtKB-SubCell"/>
</dbReference>
<feature type="compositionally biased region" description="Basic and acidic residues" evidence="9">
    <location>
        <begin position="320"/>
        <end position="333"/>
    </location>
</feature>
<dbReference type="EMBL" id="JAYKXP010000008">
    <property type="protein sequence ID" value="KAK7054909.1"/>
    <property type="molecule type" value="Genomic_DNA"/>
</dbReference>
<feature type="signal peptide" evidence="10">
    <location>
        <begin position="1"/>
        <end position="21"/>
    </location>
</feature>
<name>A0AAW0DU47_9AGAR</name>
<keyword evidence="13" id="KW-1185">Reference proteome</keyword>
<dbReference type="PANTHER" id="PTHR31451">
    <property type="match status" value="1"/>
</dbReference>
<dbReference type="SUPFAM" id="SSF51445">
    <property type="entry name" value="(Trans)glycosidases"/>
    <property type="match status" value="1"/>
</dbReference>
<evidence type="ECO:0000256" key="6">
    <source>
        <dbReference type="ARBA" id="ARBA00022729"/>
    </source>
</evidence>
<reference evidence="12 13" key="1">
    <citation type="submission" date="2024-01" db="EMBL/GenBank/DDBJ databases">
        <title>A draft genome for a cacao thread blight-causing isolate of Paramarasmius palmivorus.</title>
        <authorList>
            <person name="Baruah I.K."/>
            <person name="Bukari Y."/>
            <person name="Amoako-Attah I."/>
            <person name="Meinhardt L.W."/>
            <person name="Bailey B.A."/>
            <person name="Cohen S.P."/>
        </authorList>
    </citation>
    <scope>NUCLEOTIDE SEQUENCE [LARGE SCALE GENOMIC DNA]</scope>
    <source>
        <strain evidence="12 13">GH-12</strain>
    </source>
</reference>
<evidence type="ECO:0000256" key="1">
    <source>
        <dbReference type="ARBA" id="ARBA00001678"/>
    </source>
</evidence>
<keyword evidence="5" id="KW-0964">Secreted</keyword>
<evidence type="ECO:0000256" key="5">
    <source>
        <dbReference type="ARBA" id="ARBA00022525"/>
    </source>
</evidence>
<evidence type="ECO:0000256" key="2">
    <source>
        <dbReference type="ARBA" id="ARBA00004613"/>
    </source>
</evidence>
<dbReference type="Gene3D" id="3.20.20.80">
    <property type="entry name" value="Glycosidases"/>
    <property type="match status" value="1"/>
</dbReference>
<proteinExistence type="inferred from homology"/>
<evidence type="ECO:0000256" key="9">
    <source>
        <dbReference type="SAM" id="MobiDB-lite"/>
    </source>
</evidence>
<dbReference type="InterPro" id="IPR001547">
    <property type="entry name" value="Glyco_hydro_5"/>
</dbReference>
<sequence>MRLAVPFFSYVLVLFFAFVGANNTKSPSTKFVNTNDGRFHVNGSELKWLGTSAYWLPSLNTEQDIVNTLSNISEAGFKVVRVWAFNDVEEIPENGTWFQLVQNGTITINNGTNGLQKLDMVIKHAERFGLYIMMSLTNNWNPRPLFDNLTSSIDDLGASVQARSLWERDMTPGTNNSLPRNFLSNDYGGMDVYVRQFGLKTHDEFYTNQTLIEAFKNYTTHVVSRYVESPAVFSWEIANDPRCNSSIGASSSCESRTVTKWHSDIAQHIQTVDPNHLISSGDSGFFCLDCPKLFQRTTPPPPETSPEPGALRKRLPPPLTKERLLRERREQWKKTRAALAARNEQSGEAPKDGVRVRGRWVSTPTRRQADNGVGSAFDGAHGVDSEDILSIPQIGFGSFQLFPDQNEYGTFDPSLPAFNNTVNIGNDWIKRHAQAAEILQKPVALTGFGLVTQANAPFFVPFNSSVAPFANQNNATVNPVGVTNAQQNDAYSQWLDTGISNGLDGILHYQWGQQNLTTSPGTTISPNINGTTQSPNTNTAGQSPNDGYSINGVGQEEIQATLSSAANEIGTRGG</sequence>
<dbReference type="AlphaFoldDB" id="A0AAW0DU47"/>
<evidence type="ECO:0000256" key="4">
    <source>
        <dbReference type="ARBA" id="ARBA00012706"/>
    </source>
</evidence>
<protein>
    <recommendedName>
        <fullName evidence="4">mannan endo-1,4-beta-mannosidase</fullName>
        <ecNumber evidence="4">3.2.1.78</ecNumber>
    </recommendedName>
</protein>